<dbReference type="PANTHER" id="PTHR14324:SF3">
    <property type="entry name" value="CONDENSIN-2 COMPLEX SUBUNIT H2"/>
    <property type="match status" value="1"/>
</dbReference>
<evidence type="ECO:0000256" key="1">
    <source>
        <dbReference type="SAM" id="MobiDB-lite"/>
    </source>
</evidence>
<reference evidence="4" key="1">
    <citation type="submission" date="2013-09" db="EMBL/GenBank/DDBJ databases">
        <title>The Genome Sequence of Anopheles maculatus species B.</title>
        <authorList>
            <consortium name="The Broad Institute Genomics Platform"/>
            <person name="Neafsey D.E."/>
            <person name="Besansky N."/>
            <person name="Howell P."/>
            <person name="Walton C."/>
            <person name="Young S.K."/>
            <person name="Zeng Q."/>
            <person name="Gargeya S."/>
            <person name="Fitzgerald M."/>
            <person name="Haas B."/>
            <person name="Abouelleil A."/>
            <person name="Allen A.W."/>
            <person name="Alvarado L."/>
            <person name="Arachchi H.M."/>
            <person name="Berlin A.M."/>
            <person name="Chapman S.B."/>
            <person name="Gainer-Dewar J."/>
            <person name="Goldberg J."/>
            <person name="Griggs A."/>
            <person name="Gujja S."/>
            <person name="Hansen M."/>
            <person name="Howarth C."/>
            <person name="Imamovic A."/>
            <person name="Ireland A."/>
            <person name="Larimer J."/>
            <person name="McCowan C."/>
            <person name="Murphy C."/>
            <person name="Pearson M."/>
            <person name="Poon T.W."/>
            <person name="Priest M."/>
            <person name="Roberts A."/>
            <person name="Saif S."/>
            <person name="Shea T."/>
            <person name="Sisk P."/>
            <person name="Sykes S."/>
            <person name="Wortman J."/>
            <person name="Nusbaum C."/>
            <person name="Birren B."/>
        </authorList>
    </citation>
    <scope>NUCLEOTIDE SEQUENCE [LARGE SCALE GENOMIC DNA]</scope>
    <source>
        <strain evidence="4">maculatus3</strain>
    </source>
</reference>
<dbReference type="VEuPathDB" id="VectorBase:AMAM007849"/>
<dbReference type="GO" id="GO:0051306">
    <property type="term" value="P:mitotic sister chromatid separation"/>
    <property type="evidence" value="ECO:0007669"/>
    <property type="project" value="TreeGrafter"/>
</dbReference>
<dbReference type="Proteomes" id="UP000075901">
    <property type="component" value="Unassembled WGS sequence"/>
</dbReference>
<dbReference type="EnsemblMetazoa" id="AMAM007849-RA">
    <property type="protein sequence ID" value="AMAM007849-PA"/>
    <property type="gene ID" value="AMAM007849"/>
</dbReference>
<proteinExistence type="predicted"/>
<feature type="domain" description="Condensin II complex subunit H2 N-terminal" evidence="2">
    <location>
        <begin position="119"/>
        <end position="174"/>
    </location>
</feature>
<feature type="region of interest" description="Disordered" evidence="1">
    <location>
        <begin position="1"/>
        <end position="83"/>
    </location>
</feature>
<reference evidence="3" key="2">
    <citation type="submission" date="2020-05" db="UniProtKB">
        <authorList>
            <consortium name="EnsemblMetazoa"/>
        </authorList>
    </citation>
    <scope>IDENTIFICATION</scope>
    <source>
        <strain evidence="3">maculatus3</strain>
    </source>
</reference>
<dbReference type="GO" id="GO:0005634">
    <property type="term" value="C:nucleus"/>
    <property type="evidence" value="ECO:0007669"/>
    <property type="project" value="TreeGrafter"/>
</dbReference>
<dbReference type="GO" id="GO:0010032">
    <property type="term" value="P:meiotic chromosome condensation"/>
    <property type="evidence" value="ECO:0007669"/>
    <property type="project" value="TreeGrafter"/>
</dbReference>
<name>A0A182SJ90_9DIPT</name>
<dbReference type="GO" id="GO:0003682">
    <property type="term" value="F:chromatin binding"/>
    <property type="evidence" value="ECO:0007669"/>
    <property type="project" value="TreeGrafter"/>
</dbReference>
<evidence type="ECO:0000259" key="2">
    <source>
        <dbReference type="Pfam" id="PF06278"/>
    </source>
</evidence>
<feature type="region of interest" description="Disordered" evidence="1">
    <location>
        <begin position="158"/>
        <end position="194"/>
    </location>
</feature>
<keyword evidence="4" id="KW-1185">Reference proteome</keyword>
<dbReference type="PANTHER" id="PTHR14324">
    <property type="entry name" value="CONDENSIN-2 COMPLEX SUBUNIT H2"/>
    <property type="match status" value="1"/>
</dbReference>
<feature type="compositionally biased region" description="Basic and acidic residues" evidence="1">
    <location>
        <begin position="158"/>
        <end position="172"/>
    </location>
</feature>
<dbReference type="InterPro" id="IPR009378">
    <property type="entry name" value="H2_N"/>
</dbReference>
<evidence type="ECO:0000313" key="3">
    <source>
        <dbReference type="EnsemblMetazoa" id="AMAM007849-PA"/>
    </source>
</evidence>
<dbReference type="Pfam" id="PF06278">
    <property type="entry name" value="CNDH2_N"/>
    <property type="match status" value="1"/>
</dbReference>
<sequence length="647" mass="71963">MAIITMNHQHRHHNESFDTNEQFDVDEGFSPSKRAKVKELRAHSSTCSSSSSSMGAPSRQVDYGDHGSASVSNRGGGGGPIAKGEEIASTLMQVAEKPERCWNFDLQHWLTMYQTVRFRDVNFPEAAMLIACSAQIYGRKVDYLSDIIIHMNDDQKAREKKAREEAKNKNGEEGAEQEVGEAAANKSAGRKRAGRFNPQSLSDCFGDLEFTCNDKKLAKLETLVQSVPIVGVDRRTKVQQMQDLCVELRTNPSRQRRQEILNRLRDDACIAPIMSSNGAARKNQILDLESGETIGTRYDYQIHLNYIDGRTGSLIAEHDLKRFFQRCDVMDFLSEQHETERARCTRLGMPVPTDRQWQGERELKLFMPPEYLNNRYRIKLNDTTDFDNALIQARVTNYNSDPILSLMDHALRAEQIAVKSVPADGNDTMTPSKASNTLNDSGFSDSSATNSTADESTDLSFSGALSSSRTDDTTTIEQLEDSGVNLTDTSEQDSSHPSATDDDAIALQEASATDKSIPPASRLSVDEGIGVDRESPPRTVETTAAEEEVSSPQAGKVLFTGGMVFPNRSSPVLRPVKLVQNILGIPEDLARKHIQFALPNEYRKMKTEFVKRREAETSEQNGLQLHRLKPTAESILRPSTPEPEGNK</sequence>
<dbReference type="GO" id="GO:0000796">
    <property type="term" value="C:condensin complex"/>
    <property type="evidence" value="ECO:0007669"/>
    <property type="project" value="TreeGrafter"/>
</dbReference>
<protein>
    <recommendedName>
        <fullName evidence="2">Condensin II complex subunit H2 N-terminal domain-containing protein</fullName>
    </recommendedName>
</protein>
<organism evidence="3 4">
    <name type="scientific">Anopheles maculatus</name>
    <dbReference type="NCBI Taxonomy" id="74869"/>
    <lineage>
        <taxon>Eukaryota</taxon>
        <taxon>Metazoa</taxon>
        <taxon>Ecdysozoa</taxon>
        <taxon>Arthropoda</taxon>
        <taxon>Hexapoda</taxon>
        <taxon>Insecta</taxon>
        <taxon>Pterygota</taxon>
        <taxon>Neoptera</taxon>
        <taxon>Endopterygota</taxon>
        <taxon>Diptera</taxon>
        <taxon>Nematocera</taxon>
        <taxon>Culicoidea</taxon>
        <taxon>Culicidae</taxon>
        <taxon>Anophelinae</taxon>
        <taxon>Anopheles</taxon>
        <taxon>Anopheles maculatus group</taxon>
    </lineage>
</organism>
<feature type="compositionally biased region" description="Low complexity" evidence="1">
    <location>
        <begin position="44"/>
        <end position="53"/>
    </location>
</feature>
<evidence type="ECO:0000313" key="4">
    <source>
        <dbReference type="Proteomes" id="UP000075901"/>
    </source>
</evidence>
<accession>A0A182SJ90</accession>
<dbReference type="InterPro" id="IPR031739">
    <property type="entry name" value="Ncaph2"/>
</dbReference>
<feature type="region of interest" description="Disordered" evidence="1">
    <location>
        <begin position="422"/>
        <end position="552"/>
    </location>
</feature>
<feature type="compositionally biased region" description="Polar residues" evidence="1">
    <location>
        <begin position="427"/>
        <end position="477"/>
    </location>
</feature>
<dbReference type="AlphaFoldDB" id="A0A182SJ90"/>
<feature type="region of interest" description="Disordered" evidence="1">
    <location>
        <begin position="613"/>
        <end position="647"/>
    </location>
</feature>